<evidence type="ECO:0000313" key="1">
    <source>
        <dbReference type="EMBL" id="CAG8518507.1"/>
    </source>
</evidence>
<gene>
    <name evidence="1" type="ORF">DHETER_LOCUS3799</name>
</gene>
<protein>
    <submittedName>
        <fullName evidence="1">4242_t:CDS:1</fullName>
    </submittedName>
</protein>
<dbReference type="EMBL" id="CAJVPU010003469">
    <property type="protein sequence ID" value="CAG8518507.1"/>
    <property type="molecule type" value="Genomic_DNA"/>
</dbReference>
<name>A0ACA9LAY0_9GLOM</name>
<accession>A0ACA9LAY0</accession>
<feature type="non-terminal residue" evidence="1">
    <location>
        <position position="119"/>
    </location>
</feature>
<comment type="caution">
    <text evidence="1">The sequence shown here is derived from an EMBL/GenBank/DDBJ whole genome shotgun (WGS) entry which is preliminary data.</text>
</comment>
<organism evidence="1 2">
    <name type="scientific">Dentiscutata heterogama</name>
    <dbReference type="NCBI Taxonomy" id="1316150"/>
    <lineage>
        <taxon>Eukaryota</taxon>
        <taxon>Fungi</taxon>
        <taxon>Fungi incertae sedis</taxon>
        <taxon>Mucoromycota</taxon>
        <taxon>Glomeromycotina</taxon>
        <taxon>Glomeromycetes</taxon>
        <taxon>Diversisporales</taxon>
        <taxon>Gigasporaceae</taxon>
        <taxon>Dentiscutata</taxon>
    </lineage>
</organism>
<dbReference type="Proteomes" id="UP000789702">
    <property type="component" value="Unassembled WGS sequence"/>
</dbReference>
<keyword evidence="2" id="KW-1185">Reference proteome</keyword>
<evidence type="ECO:0000313" key="2">
    <source>
        <dbReference type="Proteomes" id="UP000789702"/>
    </source>
</evidence>
<reference evidence="1" key="1">
    <citation type="submission" date="2021-06" db="EMBL/GenBank/DDBJ databases">
        <authorList>
            <person name="Kallberg Y."/>
            <person name="Tangrot J."/>
            <person name="Rosling A."/>
        </authorList>
    </citation>
    <scope>NUCLEOTIDE SEQUENCE</scope>
    <source>
        <strain evidence="1">IL203A</strain>
    </source>
</reference>
<sequence length="119" mass="14112">MTHDIEADIKYLFYPLDPNVSDFPTDIFSFDFSFLKMPNRRQKKKDFHNTVVPIFTSARTYTPESISEESTSSVLNSDTSTPRSEIEQKLDFYRKKAAVYNMEKSTQNWMKKYQERSRT</sequence>
<proteinExistence type="predicted"/>